<sequence length="150" mass="17880">MAKKRFFLMMRAFSLVLLYAGLIAYTLFQGDSASWFLTYFFSFILLFVIFASCYRLKNWHIDLAFSKVAYFDGDRIQAELILSRKSHYPLGYLFVRQMLPNSLAQNEVRKRIVYPFFSKKKFVYHLRLLKLNAACTFFRKRYSNQATRLA</sequence>
<evidence type="ECO:0008006" key="4">
    <source>
        <dbReference type="Google" id="ProtNLM"/>
    </source>
</evidence>
<dbReference type="EMBL" id="AODF01000038">
    <property type="protein sequence ID" value="EUJ26357.1"/>
    <property type="molecule type" value="Genomic_DNA"/>
</dbReference>
<keyword evidence="3" id="KW-1185">Reference proteome</keyword>
<keyword evidence="1" id="KW-0472">Membrane</keyword>
<feature type="transmembrane region" description="Helical" evidence="1">
    <location>
        <begin position="36"/>
        <end position="56"/>
    </location>
</feature>
<organism evidence="2 3">
    <name type="scientific">Listeria floridensis FSL S10-1187</name>
    <dbReference type="NCBI Taxonomy" id="1265817"/>
    <lineage>
        <taxon>Bacteria</taxon>
        <taxon>Bacillati</taxon>
        <taxon>Bacillota</taxon>
        <taxon>Bacilli</taxon>
        <taxon>Bacillales</taxon>
        <taxon>Listeriaceae</taxon>
        <taxon>Listeria</taxon>
    </lineage>
</organism>
<keyword evidence="1" id="KW-0812">Transmembrane</keyword>
<dbReference type="RefSeq" id="WP_051993658.1">
    <property type="nucleotide sequence ID" value="NZ_AODF01000038.1"/>
</dbReference>
<evidence type="ECO:0000256" key="1">
    <source>
        <dbReference type="SAM" id="Phobius"/>
    </source>
</evidence>
<comment type="caution">
    <text evidence="2">The sequence shown here is derived from an EMBL/GenBank/DDBJ whole genome shotgun (WGS) entry which is preliminary data.</text>
</comment>
<dbReference type="Proteomes" id="UP000019249">
    <property type="component" value="Unassembled WGS sequence"/>
</dbReference>
<accession>A0ABN0RC67</accession>
<evidence type="ECO:0000313" key="2">
    <source>
        <dbReference type="EMBL" id="EUJ26357.1"/>
    </source>
</evidence>
<reference evidence="2 3" key="1">
    <citation type="journal article" date="2014" name="Int. J. Syst. Evol. Microbiol.">
        <title>Listeria floridensis sp. nov., Listeria aquatica sp. nov., Listeria cornellensis sp. nov., Listeria riparia sp. nov. and Listeria grandensis sp. nov., from agricultural and natural environments.</title>
        <authorList>
            <person name="den Bakker H.C."/>
            <person name="Warchocki S."/>
            <person name="Wright E.M."/>
            <person name="Allred A.F."/>
            <person name="Ahlstrom C."/>
            <person name="Manuel C.S."/>
            <person name="Stasiewicz M.J."/>
            <person name="Burrell A."/>
            <person name="Roof S."/>
            <person name="Strawn L."/>
            <person name="Fortes E.D."/>
            <person name="Nightingale K.K."/>
            <person name="Kephart D."/>
            <person name="Wiedmann M."/>
        </authorList>
    </citation>
    <scope>NUCLEOTIDE SEQUENCE [LARGE SCALE GENOMIC DNA]</scope>
    <source>
        <strain evidence="2 3">FSL S10-1187</strain>
    </source>
</reference>
<proteinExistence type="predicted"/>
<name>A0ABN0RC67_9LIST</name>
<protein>
    <recommendedName>
        <fullName evidence="4">DUF58 domain-containing protein</fullName>
    </recommendedName>
</protein>
<keyword evidence="1" id="KW-1133">Transmembrane helix</keyword>
<gene>
    <name evidence="2" type="ORF">MFLO_14112</name>
</gene>
<evidence type="ECO:0000313" key="3">
    <source>
        <dbReference type="Proteomes" id="UP000019249"/>
    </source>
</evidence>